<dbReference type="RefSeq" id="WP_079540415.1">
    <property type="nucleotide sequence ID" value="NZ_FKLO01000043.1"/>
</dbReference>
<organism evidence="3 4">
    <name type="scientific">Cardiobacterium hominis</name>
    <dbReference type="NCBI Taxonomy" id="2718"/>
    <lineage>
        <taxon>Bacteria</taxon>
        <taxon>Pseudomonadati</taxon>
        <taxon>Pseudomonadota</taxon>
        <taxon>Gammaproteobacteria</taxon>
        <taxon>Cardiobacteriales</taxon>
        <taxon>Cardiobacteriaceae</taxon>
        <taxon>Cardiobacterium</taxon>
    </lineage>
</organism>
<protein>
    <submittedName>
        <fullName evidence="3">Phage (Mu-like) virion morphogenesis protein</fullName>
    </submittedName>
</protein>
<evidence type="ECO:0000256" key="1">
    <source>
        <dbReference type="SAM" id="MobiDB-lite"/>
    </source>
</evidence>
<feature type="region of interest" description="Disordered" evidence="1">
    <location>
        <begin position="177"/>
        <end position="198"/>
    </location>
</feature>
<feature type="domain" description="Phage head morphogenesis" evidence="2">
    <location>
        <begin position="47"/>
        <end position="155"/>
    </location>
</feature>
<dbReference type="Pfam" id="PF04233">
    <property type="entry name" value="Phage_Mu_F"/>
    <property type="match status" value="1"/>
</dbReference>
<sequence length="513" mass="58412">MAHYPSAADYLRARGVEPAAEFYARLEHLRQEAWTLSKISDVEQIEQVKQSLVKALAEGKSFREWQQALTPGMLALPRHYQETVFRTAMLSSYNGAKWTHFRAHIGRRPILRYIAVNDHRTRPAHHALHGLMMPVEDERWANLAPPLGFNCRCSLVSLSDKQAKALGYSGAPEKLPTWEDDHGVSHTAAADKDWGSPERRDLTDYLRQKEAKAGLGKAAYTEPSPPFPTPENWRDVAKMGEEIWGRHSDLLDSVNFDWLQDILPHQMDSALPEKRDEFLNALLAVMKREGVETGAQAKAEGDAVKKFKEIIGRYPASWVNKANSTGTVYIRNLTDRGYHLFIDDRMSLVVKNKRWLNSQGLRVFSKFAEQLQAGDSLLYLNEMTGKEVAYNAARISIHEYGHRLQRTVSELDDYFKQFWLDRTAGEKTKPLADFAKDKGTSHYSRTEVGREDSFVDGYIGRNYGDDDNPQPREVLTMTFQALLGGDAHLLKKMLDNDREMIYLGIGLLTRFTP</sequence>
<dbReference type="NCBIfam" id="TIGR01641">
    <property type="entry name" value="phageSPP1_gp7"/>
    <property type="match status" value="1"/>
</dbReference>
<dbReference type="InterPro" id="IPR006528">
    <property type="entry name" value="Phage_head_morphogenesis_dom"/>
</dbReference>
<dbReference type="Proteomes" id="UP000190837">
    <property type="component" value="Unassembled WGS sequence"/>
</dbReference>
<accession>A0A1C3H468</accession>
<dbReference type="EMBL" id="FKLO01000043">
    <property type="protein sequence ID" value="SAM63839.1"/>
    <property type="molecule type" value="Genomic_DNA"/>
</dbReference>
<gene>
    <name evidence="3" type="ORF">CHUV0807_1169</name>
</gene>
<evidence type="ECO:0000313" key="4">
    <source>
        <dbReference type="Proteomes" id="UP000190837"/>
    </source>
</evidence>
<reference evidence="4" key="1">
    <citation type="submission" date="2016-04" db="EMBL/GenBank/DDBJ databases">
        <authorList>
            <person name="Tagini F."/>
        </authorList>
    </citation>
    <scope>NUCLEOTIDE SEQUENCE [LARGE SCALE GENOMIC DNA]</scope>
    <source>
        <strain evidence="4">CHUV0807</strain>
    </source>
</reference>
<evidence type="ECO:0000313" key="3">
    <source>
        <dbReference type="EMBL" id="SAM63839.1"/>
    </source>
</evidence>
<name>A0A1C3H468_9GAMM</name>
<dbReference type="AlphaFoldDB" id="A0A1C3H468"/>
<proteinExistence type="predicted"/>
<evidence type="ECO:0000259" key="2">
    <source>
        <dbReference type="Pfam" id="PF04233"/>
    </source>
</evidence>